<dbReference type="AlphaFoldDB" id="A0A9X7P5W4"/>
<dbReference type="SUPFAM" id="SSF53335">
    <property type="entry name" value="S-adenosyl-L-methionine-dependent methyltransferases"/>
    <property type="match status" value="3"/>
</dbReference>
<reference evidence="2 3" key="1">
    <citation type="submission" date="2018-03" db="EMBL/GenBank/DDBJ databases">
        <title>Genome sequence of Moorella stamsii DSM 26217.</title>
        <authorList>
            <person name="Poehlein A."/>
            <person name="Daniel R."/>
        </authorList>
    </citation>
    <scope>NUCLEOTIDE SEQUENCE [LARGE SCALE GENOMIC DNA]</scope>
    <source>
        <strain evidence="3">DSM 26217</strain>
    </source>
</reference>
<dbReference type="Pfam" id="PF06634">
    <property type="entry name" value="DUF1156"/>
    <property type="match status" value="1"/>
</dbReference>
<dbReference type="Gene3D" id="3.40.50.150">
    <property type="entry name" value="Vaccinia Virus protein VP39"/>
    <property type="match status" value="1"/>
</dbReference>
<feature type="domain" description="DUF1156" evidence="1">
    <location>
        <begin position="13"/>
        <end position="75"/>
    </location>
</feature>
<dbReference type="GO" id="GO:0003676">
    <property type="term" value="F:nucleic acid binding"/>
    <property type="evidence" value="ECO:0007669"/>
    <property type="project" value="InterPro"/>
</dbReference>
<sequence>MIDNDKRLIEDFLPIEAISAEASREKSVRQGHISTLHLWWARRPLSACRAAVYGALVPVSRFFHDANSEATQEPDNAARFFERLCKYPGNLKTIAEAQRHVLEAHAKRLSQETGQTVTIADIEQGNAPRPRILDLFAGGGSIPLEALRLGCDAYAVELNPVAHLVELCTLVYPQKYGSPDPNAKGCTKGGTWAGLIEETRYWGEWVFEKVRAAIGDLYPLIPAPAESRKVECQQLNFLGSGNKSDGDYLTPVAYLWTRTAICKNPSCRAEVPLLRQTWLQKEDNNFVALKVVASKGARRVRFEVVKATTERALGFDPTAGSRRGTAVCPFCKTVLDNSYLQDIGRRTGFGLQPMAVMCTYPGRPGKVYLPFNGDEGIQAEVDRRLSEVIERTGLQLPSEPLEANPRSFDVQRYGFSRWCDVFTPRQNLMFLTIAEQLRTAWSEMVARIGDMERCKALATCVALTFSRLITQHNAFAILNIGRQTIEGPWGDGKFPMSWDFVEANPFSEASGSYASALSWALQAYQNLKTLRGPAYVIRGSATSLPLSDATFDAIITDPPYYDSVSYSNLSDGYYVWLKRWIGHLYPEHFASELTPKKVEAIKATYRFQGDEELAIRRYEELMTASFREAWRVLKPGGAIVVVYAHKTTLGWVTLVDALRGAGFTITEAWPLATEARGGRKKVGKAMLASSIFLTARKRESPKRGRYEEEVRPVLEAIVRERVVNLWNQGISGADLVIACIGAGLRAFTQYDRVEYANGEEVPAQRFLAEVETVVLDTILNRLSNEVTQLGQTSLVGVDPPTRFYILWRYTYRTTELDAGEAIIFANGTHVELDGPGGLSYGSRALVEKKKDKYRLRDYAERGSDEKLGLPDRDGQPAPVIDVLHRALWLMENRPAKVKEFLRDAQVNREQMRLVAQVLAGPALKGGELAGISPTHEVAALTKLVANWRSVVEDEVMAPFGQPDKRQLHLQFWGGSDR</sequence>
<evidence type="ECO:0000313" key="2">
    <source>
        <dbReference type="EMBL" id="PRR71983.1"/>
    </source>
</evidence>
<dbReference type="InterPro" id="IPR009537">
    <property type="entry name" value="DUF1156"/>
</dbReference>
<proteinExistence type="predicted"/>
<organism evidence="2 3">
    <name type="scientific">Neomoorella stamsii</name>
    <dbReference type="NCBI Taxonomy" id="1266720"/>
    <lineage>
        <taxon>Bacteria</taxon>
        <taxon>Bacillati</taxon>
        <taxon>Bacillota</taxon>
        <taxon>Clostridia</taxon>
        <taxon>Neomoorellales</taxon>
        <taxon>Neomoorellaceae</taxon>
        <taxon>Neomoorella</taxon>
    </lineage>
</organism>
<dbReference type="PROSITE" id="PS00092">
    <property type="entry name" value="N6_MTASE"/>
    <property type="match status" value="1"/>
</dbReference>
<keyword evidence="2" id="KW-0489">Methyltransferase</keyword>
<accession>A0A9X7P5W4</accession>
<evidence type="ECO:0000259" key="1">
    <source>
        <dbReference type="Pfam" id="PF06634"/>
    </source>
</evidence>
<dbReference type="GO" id="GO:0008168">
    <property type="term" value="F:methyltransferase activity"/>
    <property type="evidence" value="ECO:0007669"/>
    <property type="project" value="UniProtKB-KW"/>
</dbReference>
<dbReference type="GO" id="GO:0032259">
    <property type="term" value="P:methylation"/>
    <property type="evidence" value="ECO:0007669"/>
    <property type="project" value="UniProtKB-KW"/>
</dbReference>
<comment type="caution">
    <text evidence="2">The sequence shown here is derived from an EMBL/GenBank/DDBJ whole genome shotgun (WGS) entry which is preliminary data.</text>
</comment>
<keyword evidence="2" id="KW-0808">Transferase</keyword>
<evidence type="ECO:0000313" key="3">
    <source>
        <dbReference type="Proteomes" id="UP000239430"/>
    </source>
</evidence>
<dbReference type="RefSeq" id="WP_208974788.1">
    <property type="nucleotide sequence ID" value="NZ_PVXL01000048.1"/>
</dbReference>
<dbReference type="REBASE" id="266508">
    <property type="entry name" value="M.Mst26271ORF21540P"/>
</dbReference>
<name>A0A9X7P5W4_9FIRM</name>
<dbReference type="InterPro" id="IPR029063">
    <property type="entry name" value="SAM-dependent_MTases_sf"/>
</dbReference>
<dbReference type="Proteomes" id="UP000239430">
    <property type="component" value="Unassembled WGS sequence"/>
</dbReference>
<keyword evidence="3" id="KW-1185">Reference proteome</keyword>
<dbReference type="EMBL" id="PVXL01000048">
    <property type="protein sequence ID" value="PRR71983.1"/>
    <property type="molecule type" value="Genomic_DNA"/>
</dbReference>
<dbReference type="InterPro" id="IPR002052">
    <property type="entry name" value="DNA_methylase_N6_adenine_CS"/>
</dbReference>
<gene>
    <name evidence="2" type="ORF">MOST_21540</name>
</gene>
<protein>
    <submittedName>
        <fullName evidence="2">DNA methylase</fullName>
    </submittedName>
</protein>